<evidence type="ECO:0000313" key="1">
    <source>
        <dbReference type="EMBL" id="RDY04665.1"/>
    </source>
</evidence>
<evidence type="ECO:0000313" key="2">
    <source>
        <dbReference type="Proteomes" id="UP000257109"/>
    </source>
</evidence>
<feature type="non-terminal residue" evidence="1">
    <location>
        <position position="1"/>
    </location>
</feature>
<reference evidence="1" key="1">
    <citation type="submission" date="2018-05" db="EMBL/GenBank/DDBJ databases">
        <title>Draft genome of Mucuna pruriens seed.</title>
        <authorList>
            <person name="Nnadi N.E."/>
            <person name="Vos R."/>
            <person name="Hasami M.H."/>
            <person name="Devisetty U.K."/>
            <person name="Aguiy J.C."/>
        </authorList>
    </citation>
    <scope>NUCLEOTIDE SEQUENCE [LARGE SCALE GENOMIC DNA]</scope>
    <source>
        <strain evidence="1">JCA_2017</strain>
    </source>
</reference>
<keyword evidence="2" id="KW-1185">Reference proteome</keyword>
<organism evidence="1 2">
    <name type="scientific">Mucuna pruriens</name>
    <name type="common">Velvet bean</name>
    <name type="synonym">Dolichos pruriens</name>
    <dbReference type="NCBI Taxonomy" id="157652"/>
    <lineage>
        <taxon>Eukaryota</taxon>
        <taxon>Viridiplantae</taxon>
        <taxon>Streptophyta</taxon>
        <taxon>Embryophyta</taxon>
        <taxon>Tracheophyta</taxon>
        <taxon>Spermatophyta</taxon>
        <taxon>Magnoliopsida</taxon>
        <taxon>eudicotyledons</taxon>
        <taxon>Gunneridae</taxon>
        <taxon>Pentapetalae</taxon>
        <taxon>rosids</taxon>
        <taxon>fabids</taxon>
        <taxon>Fabales</taxon>
        <taxon>Fabaceae</taxon>
        <taxon>Papilionoideae</taxon>
        <taxon>50 kb inversion clade</taxon>
        <taxon>NPAAA clade</taxon>
        <taxon>indigoferoid/millettioid clade</taxon>
        <taxon>Phaseoleae</taxon>
        <taxon>Mucuna</taxon>
    </lineage>
</organism>
<dbReference type="EMBL" id="QJKJ01002039">
    <property type="protein sequence ID" value="RDY04665.1"/>
    <property type="molecule type" value="Genomic_DNA"/>
</dbReference>
<dbReference type="Proteomes" id="UP000257109">
    <property type="component" value="Unassembled WGS sequence"/>
</dbReference>
<name>A0A371HPD1_MUCPR</name>
<proteinExistence type="predicted"/>
<sequence>MVALCKAMVSMVKPGPNPYKTPHLSPSPVVPFPSSMDHLLISSSINRTHALDMFPYSLRTCLVALSLSSFNPTVASIRFKIAGPPGWATQNNEFQSLIPSGWNISSRLFSMWKVSPTSRKCPSIAPSELGKIVSEAETRIGSNDHGRSTVTKECLAHQRVQVSFGGSTKRDDCDLGTHDENARSGVVLGEVFGETEHGGAGEATLVV</sequence>
<protein>
    <submittedName>
        <fullName evidence="1">Uncharacterized protein</fullName>
    </submittedName>
</protein>
<accession>A0A371HPD1</accession>
<dbReference type="OrthoDB" id="1806309at2759"/>
<comment type="caution">
    <text evidence="1">The sequence shown here is derived from an EMBL/GenBank/DDBJ whole genome shotgun (WGS) entry which is preliminary data.</text>
</comment>
<gene>
    <name evidence="1" type="ORF">CR513_11602</name>
</gene>
<dbReference type="AlphaFoldDB" id="A0A371HPD1"/>